<comment type="subcellular location">
    <subcellularLocation>
        <location evidence="1">Mitochondrion outer membrane</location>
        <topology evidence="1">Peripheral membrane protein</topology>
    </subcellularLocation>
</comment>
<dbReference type="Gene3D" id="3.40.50.720">
    <property type="entry name" value="NAD(P)-binding Rossmann-like Domain"/>
    <property type="match status" value="1"/>
</dbReference>
<gene>
    <name evidence="8" type="ORF">BU16DRAFT_463045</name>
</gene>
<keyword evidence="5" id="KW-0496">Mitochondrion</keyword>
<dbReference type="EMBL" id="MU004190">
    <property type="protein sequence ID" value="KAF2494442.1"/>
    <property type="molecule type" value="Genomic_DNA"/>
</dbReference>
<evidence type="ECO:0000259" key="7">
    <source>
        <dbReference type="Pfam" id="PF13460"/>
    </source>
</evidence>
<dbReference type="InterPro" id="IPR036291">
    <property type="entry name" value="NAD(P)-bd_dom_sf"/>
</dbReference>
<dbReference type="FunFam" id="3.40.50.720:FF:000366">
    <property type="entry name" value="Protein FMP52, mitochondrial"/>
    <property type="match status" value="1"/>
</dbReference>
<keyword evidence="9" id="KW-1185">Reference proteome</keyword>
<evidence type="ECO:0000256" key="1">
    <source>
        <dbReference type="ARBA" id="ARBA00004450"/>
    </source>
</evidence>
<accession>A0A6A6QQK2</accession>
<dbReference type="SUPFAM" id="SSF51735">
    <property type="entry name" value="NAD(P)-binding Rossmann-fold domains"/>
    <property type="match status" value="1"/>
</dbReference>
<evidence type="ECO:0000256" key="6">
    <source>
        <dbReference type="ARBA" id="ARBA00023136"/>
    </source>
</evidence>
<dbReference type="PANTHER" id="PTHR14097:SF7">
    <property type="entry name" value="OXIDOREDUCTASE HTATIP2"/>
    <property type="match status" value="1"/>
</dbReference>
<dbReference type="GO" id="GO:0005741">
    <property type="term" value="C:mitochondrial outer membrane"/>
    <property type="evidence" value="ECO:0007669"/>
    <property type="project" value="UniProtKB-SubCell"/>
</dbReference>
<keyword evidence="4" id="KW-0809">Transit peptide</keyword>
<evidence type="ECO:0000256" key="5">
    <source>
        <dbReference type="ARBA" id="ARBA00023128"/>
    </source>
</evidence>
<proteinExistence type="inferred from homology"/>
<dbReference type="PANTHER" id="PTHR14097">
    <property type="entry name" value="OXIDOREDUCTASE HTATIP2"/>
    <property type="match status" value="1"/>
</dbReference>
<evidence type="ECO:0000256" key="3">
    <source>
        <dbReference type="ARBA" id="ARBA00022787"/>
    </source>
</evidence>
<evidence type="ECO:0000313" key="9">
    <source>
        <dbReference type="Proteomes" id="UP000799750"/>
    </source>
</evidence>
<feature type="domain" description="NAD(P)-binding" evidence="7">
    <location>
        <begin position="8"/>
        <end position="154"/>
    </location>
</feature>
<dbReference type="Proteomes" id="UP000799750">
    <property type="component" value="Unassembled WGS sequence"/>
</dbReference>
<dbReference type="AlphaFoldDB" id="A0A6A6QQK2"/>
<evidence type="ECO:0000256" key="4">
    <source>
        <dbReference type="ARBA" id="ARBA00022946"/>
    </source>
</evidence>
<dbReference type="InterPro" id="IPR016040">
    <property type="entry name" value="NAD(P)-bd_dom"/>
</dbReference>
<evidence type="ECO:0000313" key="8">
    <source>
        <dbReference type="EMBL" id="KAF2494442.1"/>
    </source>
</evidence>
<reference evidence="8" key="1">
    <citation type="journal article" date="2020" name="Stud. Mycol.">
        <title>101 Dothideomycetes genomes: a test case for predicting lifestyles and emergence of pathogens.</title>
        <authorList>
            <person name="Haridas S."/>
            <person name="Albert R."/>
            <person name="Binder M."/>
            <person name="Bloem J."/>
            <person name="Labutti K."/>
            <person name="Salamov A."/>
            <person name="Andreopoulos B."/>
            <person name="Baker S."/>
            <person name="Barry K."/>
            <person name="Bills G."/>
            <person name="Bluhm B."/>
            <person name="Cannon C."/>
            <person name="Castanera R."/>
            <person name="Culley D."/>
            <person name="Daum C."/>
            <person name="Ezra D."/>
            <person name="Gonzalez J."/>
            <person name="Henrissat B."/>
            <person name="Kuo A."/>
            <person name="Liang C."/>
            <person name="Lipzen A."/>
            <person name="Lutzoni F."/>
            <person name="Magnuson J."/>
            <person name="Mondo S."/>
            <person name="Nolan M."/>
            <person name="Ohm R."/>
            <person name="Pangilinan J."/>
            <person name="Park H.-J."/>
            <person name="Ramirez L."/>
            <person name="Alfaro M."/>
            <person name="Sun H."/>
            <person name="Tritt A."/>
            <person name="Yoshinaga Y."/>
            <person name="Zwiers L.-H."/>
            <person name="Turgeon B."/>
            <person name="Goodwin S."/>
            <person name="Spatafora J."/>
            <person name="Crous P."/>
            <person name="Grigoriev I."/>
        </authorList>
    </citation>
    <scope>NUCLEOTIDE SEQUENCE</scope>
    <source>
        <strain evidence="8">CBS 269.34</strain>
    </source>
</reference>
<sequence>MTSAVLAGSTGQVGTHILTALLASPSTTTVSAFTRRDLPHSSSPKLHPLQSTSTDAWLSLFPPNAHLFLSGLGTSKAAAGSFENQYKIDHDLNLALATAARAAGVSTYVLISAAGASSASRFAYPKMKGELEEAVTALGFKHTVIVRPGMISGARESAGVAEVVLRGVANGLGRVWNGLKDPWAQDPVVIARAAVSAGLECVEGKHGEGVWVVGMGDIVRLGRTEWKE</sequence>
<name>A0A6A6QQK2_9PEZI</name>
<comment type="similarity">
    <text evidence="2">Belongs to the FMP52 family.</text>
</comment>
<protein>
    <recommendedName>
        <fullName evidence="7">NAD(P)-binding domain-containing protein</fullName>
    </recommendedName>
</protein>
<evidence type="ECO:0000256" key="2">
    <source>
        <dbReference type="ARBA" id="ARBA00006617"/>
    </source>
</evidence>
<organism evidence="8 9">
    <name type="scientific">Lophium mytilinum</name>
    <dbReference type="NCBI Taxonomy" id="390894"/>
    <lineage>
        <taxon>Eukaryota</taxon>
        <taxon>Fungi</taxon>
        <taxon>Dikarya</taxon>
        <taxon>Ascomycota</taxon>
        <taxon>Pezizomycotina</taxon>
        <taxon>Dothideomycetes</taxon>
        <taxon>Pleosporomycetidae</taxon>
        <taxon>Mytilinidiales</taxon>
        <taxon>Mytilinidiaceae</taxon>
        <taxon>Lophium</taxon>
    </lineage>
</organism>
<keyword evidence="6" id="KW-0472">Membrane</keyword>
<keyword evidence="3" id="KW-1000">Mitochondrion outer membrane</keyword>
<dbReference type="OrthoDB" id="430436at2759"/>
<dbReference type="Pfam" id="PF13460">
    <property type="entry name" value="NAD_binding_10"/>
    <property type="match status" value="1"/>
</dbReference>
<dbReference type="GO" id="GO:0051170">
    <property type="term" value="P:import into nucleus"/>
    <property type="evidence" value="ECO:0007669"/>
    <property type="project" value="TreeGrafter"/>
</dbReference>